<dbReference type="Proteomes" id="UP000198931">
    <property type="component" value="Unassembled WGS sequence"/>
</dbReference>
<dbReference type="GO" id="GO:0016747">
    <property type="term" value="F:acyltransferase activity, transferring groups other than amino-acyl groups"/>
    <property type="evidence" value="ECO:0007669"/>
    <property type="project" value="InterPro"/>
</dbReference>
<dbReference type="PANTHER" id="PTHR31435">
    <property type="entry name" value="PROTEIN NATD1"/>
    <property type="match status" value="1"/>
</dbReference>
<dbReference type="AlphaFoldDB" id="A0A1I3ED17"/>
<dbReference type="InterPro" id="IPR045057">
    <property type="entry name" value="Gcn5-rel_NAT"/>
</dbReference>
<name>A0A1I3ED17_9FLAO</name>
<dbReference type="CDD" id="cd04301">
    <property type="entry name" value="NAT_SF"/>
    <property type="match status" value="1"/>
</dbReference>
<dbReference type="PROSITE" id="PS51186">
    <property type="entry name" value="GNAT"/>
    <property type="match status" value="1"/>
</dbReference>
<dbReference type="PROSITE" id="PS51729">
    <property type="entry name" value="GNAT_YJDJ"/>
    <property type="match status" value="1"/>
</dbReference>
<evidence type="ECO:0000313" key="4">
    <source>
        <dbReference type="Proteomes" id="UP000198931"/>
    </source>
</evidence>
<dbReference type="RefSeq" id="WP_090079008.1">
    <property type="nucleotide sequence ID" value="NZ_FOQT01000001.1"/>
</dbReference>
<feature type="domain" description="N-acetyltransferase" evidence="1">
    <location>
        <begin position="1"/>
        <end position="95"/>
    </location>
</feature>
<dbReference type="PANTHER" id="PTHR31435:SF10">
    <property type="entry name" value="BSR4717 PROTEIN"/>
    <property type="match status" value="1"/>
</dbReference>
<dbReference type="InterPro" id="IPR016181">
    <property type="entry name" value="Acyl_CoA_acyltransferase"/>
</dbReference>
<feature type="domain" description="N-acetyltransferase" evidence="2">
    <location>
        <begin position="7"/>
        <end position="94"/>
    </location>
</feature>
<sequence>MVEIEQKNNLNFGEFFIVKQGKNVGKMQYEWSNPLTFNIVHTEVDPEFEGQGFGKKLVNAAVDFARKEGKTIKATCSYAHSVLSKDDSVEDVFTK</sequence>
<dbReference type="Gene3D" id="3.40.630.30">
    <property type="match status" value="1"/>
</dbReference>
<keyword evidence="4" id="KW-1185">Reference proteome</keyword>
<dbReference type="InterPro" id="IPR031165">
    <property type="entry name" value="GNAT_YJDJ"/>
</dbReference>
<accession>A0A1I3ED17</accession>
<dbReference type="SUPFAM" id="SSF55729">
    <property type="entry name" value="Acyl-CoA N-acyltransferases (Nat)"/>
    <property type="match status" value="1"/>
</dbReference>
<evidence type="ECO:0000259" key="2">
    <source>
        <dbReference type="PROSITE" id="PS51729"/>
    </source>
</evidence>
<dbReference type="STRING" id="1125876.SAMN05443292_1008"/>
<proteinExistence type="predicted"/>
<evidence type="ECO:0000259" key="1">
    <source>
        <dbReference type="PROSITE" id="PS51186"/>
    </source>
</evidence>
<dbReference type="Pfam" id="PF14542">
    <property type="entry name" value="Acetyltransf_CG"/>
    <property type="match status" value="1"/>
</dbReference>
<dbReference type="InterPro" id="IPR000182">
    <property type="entry name" value="GNAT_dom"/>
</dbReference>
<organism evidence="3 4">
    <name type="scientific">Halpernia frigidisoli</name>
    <dbReference type="NCBI Taxonomy" id="1125876"/>
    <lineage>
        <taxon>Bacteria</taxon>
        <taxon>Pseudomonadati</taxon>
        <taxon>Bacteroidota</taxon>
        <taxon>Flavobacteriia</taxon>
        <taxon>Flavobacteriales</taxon>
        <taxon>Weeksellaceae</taxon>
        <taxon>Chryseobacterium group</taxon>
        <taxon>Halpernia</taxon>
    </lineage>
</organism>
<protein>
    <submittedName>
        <fullName evidence="3">Uncharacterized protein</fullName>
    </submittedName>
</protein>
<evidence type="ECO:0000313" key="3">
    <source>
        <dbReference type="EMBL" id="SFH96864.1"/>
    </source>
</evidence>
<dbReference type="OrthoDB" id="9793389at2"/>
<reference evidence="3 4" key="1">
    <citation type="submission" date="2016-10" db="EMBL/GenBank/DDBJ databases">
        <authorList>
            <person name="de Groot N.N."/>
        </authorList>
    </citation>
    <scope>NUCLEOTIDE SEQUENCE [LARGE SCALE GENOMIC DNA]</scope>
    <source>
        <strain evidence="3 4">DSM 26000</strain>
    </source>
</reference>
<gene>
    <name evidence="3" type="ORF">SAMN05443292_1008</name>
</gene>
<dbReference type="EMBL" id="FOQT01000001">
    <property type="protein sequence ID" value="SFH96864.1"/>
    <property type="molecule type" value="Genomic_DNA"/>
</dbReference>